<accession>A0A2G8S1J2</accession>
<gene>
    <name evidence="2" type="ORF">GSI_10766</name>
</gene>
<reference evidence="2 3" key="1">
    <citation type="journal article" date="2015" name="Sci. Rep.">
        <title>Chromosome-level genome map provides insights into diverse defense mechanisms in the medicinal fungus Ganoderma sinense.</title>
        <authorList>
            <person name="Zhu Y."/>
            <person name="Xu J."/>
            <person name="Sun C."/>
            <person name="Zhou S."/>
            <person name="Xu H."/>
            <person name="Nelson D.R."/>
            <person name="Qian J."/>
            <person name="Song J."/>
            <person name="Luo H."/>
            <person name="Xiang L."/>
            <person name="Li Y."/>
            <person name="Xu Z."/>
            <person name="Ji A."/>
            <person name="Wang L."/>
            <person name="Lu S."/>
            <person name="Hayward A."/>
            <person name="Sun W."/>
            <person name="Li X."/>
            <person name="Schwartz D.C."/>
            <person name="Wang Y."/>
            <person name="Chen S."/>
        </authorList>
    </citation>
    <scope>NUCLEOTIDE SEQUENCE [LARGE SCALE GENOMIC DNA]</scope>
    <source>
        <strain evidence="2 3">ZZ0214-1</strain>
    </source>
</reference>
<protein>
    <submittedName>
        <fullName evidence="2">Uncharacterized protein</fullName>
    </submittedName>
</protein>
<keyword evidence="3" id="KW-1185">Reference proteome</keyword>
<evidence type="ECO:0000256" key="1">
    <source>
        <dbReference type="SAM" id="Phobius"/>
    </source>
</evidence>
<keyword evidence="1" id="KW-0812">Transmembrane</keyword>
<sequence length="195" mass="21225">MVWKGKVTGAAVIFVLNRYIGLLNTAFDAVSAIANLSDEVRRDLCNALKVCNIRSNGQCLDRNLVYDLGRFKTAPLGGATSVNFGKKSLLHVFLRNETLYFIIIIALGLVTFGIYVLQIADIEKNYTYLSIFTTAISNILISQFLLELQTADKRTRAGGSLLSSTNSGISTVVFDRLIGPIGLASVTPEDEDEGP</sequence>
<organism evidence="2 3">
    <name type="scientific">Ganoderma sinense ZZ0214-1</name>
    <dbReference type="NCBI Taxonomy" id="1077348"/>
    <lineage>
        <taxon>Eukaryota</taxon>
        <taxon>Fungi</taxon>
        <taxon>Dikarya</taxon>
        <taxon>Basidiomycota</taxon>
        <taxon>Agaricomycotina</taxon>
        <taxon>Agaricomycetes</taxon>
        <taxon>Polyporales</taxon>
        <taxon>Polyporaceae</taxon>
        <taxon>Ganoderma</taxon>
    </lineage>
</organism>
<keyword evidence="1" id="KW-1133">Transmembrane helix</keyword>
<dbReference type="Proteomes" id="UP000230002">
    <property type="component" value="Unassembled WGS sequence"/>
</dbReference>
<feature type="transmembrane region" description="Helical" evidence="1">
    <location>
        <begin position="99"/>
        <end position="120"/>
    </location>
</feature>
<feature type="transmembrane region" description="Helical" evidence="1">
    <location>
        <begin position="126"/>
        <end position="146"/>
    </location>
</feature>
<comment type="caution">
    <text evidence="2">The sequence shown here is derived from an EMBL/GenBank/DDBJ whole genome shotgun (WGS) entry which is preliminary data.</text>
</comment>
<dbReference type="EMBL" id="AYKW01000034">
    <property type="protein sequence ID" value="PIL27614.1"/>
    <property type="molecule type" value="Genomic_DNA"/>
</dbReference>
<keyword evidence="1" id="KW-0472">Membrane</keyword>
<dbReference type="AlphaFoldDB" id="A0A2G8S1J2"/>
<evidence type="ECO:0000313" key="3">
    <source>
        <dbReference type="Proteomes" id="UP000230002"/>
    </source>
</evidence>
<evidence type="ECO:0000313" key="2">
    <source>
        <dbReference type="EMBL" id="PIL27614.1"/>
    </source>
</evidence>
<proteinExistence type="predicted"/>
<name>A0A2G8S1J2_9APHY</name>